<evidence type="ECO:0000313" key="2">
    <source>
        <dbReference type="EMBL" id="CAL1394746.1"/>
    </source>
</evidence>
<organism evidence="2 3">
    <name type="scientific">Linum trigynum</name>
    <dbReference type="NCBI Taxonomy" id="586398"/>
    <lineage>
        <taxon>Eukaryota</taxon>
        <taxon>Viridiplantae</taxon>
        <taxon>Streptophyta</taxon>
        <taxon>Embryophyta</taxon>
        <taxon>Tracheophyta</taxon>
        <taxon>Spermatophyta</taxon>
        <taxon>Magnoliopsida</taxon>
        <taxon>eudicotyledons</taxon>
        <taxon>Gunneridae</taxon>
        <taxon>Pentapetalae</taxon>
        <taxon>rosids</taxon>
        <taxon>fabids</taxon>
        <taxon>Malpighiales</taxon>
        <taxon>Linaceae</taxon>
        <taxon>Linum</taxon>
    </lineage>
</organism>
<feature type="compositionally biased region" description="Low complexity" evidence="1">
    <location>
        <begin position="1"/>
        <end position="19"/>
    </location>
</feature>
<name>A0AAV2F906_9ROSI</name>
<proteinExistence type="predicted"/>
<sequence>MAPLPLASSTTPAPLASSTETADRGRLALEKERYVHDFGDGRRDLGFACGVRKRELSTTRRRRYLSTTRRRREEEGPRRAVMLSLGLRPATYGAGFQMWLRERGGRRGGSERWHRLILLW</sequence>
<accession>A0AAV2F906</accession>
<feature type="region of interest" description="Disordered" evidence="1">
    <location>
        <begin position="1"/>
        <end position="23"/>
    </location>
</feature>
<gene>
    <name evidence="2" type="ORF">LTRI10_LOCUS35228</name>
</gene>
<evidence type="ECO:0000256" key="1">
    <source>
        <dbReference type="SAM" id="MobiDB-lite"/>
    </source>
</evidence>
<reference evidence="2 3" key="1">
    <citation type="submission" date="2024-04" db="EMBL/GenBank/DDBJ databases">
        <authorList>
            <person name="Fracassetti M."/>
        </authorList>
    </citation>
    <scope>NUCLEOTIDE SEQUENCE [LARGE SCALE GENOMIC DNA]</scope>
</reference>
<dbReference type="EMBL" id="OZ034819">
    <property type="protein sequence ID" value="CAL1394746.1"/>
    <property type="molecule type" value="Genomic_DNA"/>
</dbReference>
<protein>
    <submittedName>
        <fullName evidence="2">Uncharacterized protein</fullName>
    </submittedName>
</protein>
<keyword evidence="3" id="KW-1185">Reference proteome</keyword>
<evidence type="ECO:0000313" key="3">
    <source>
        <dbReference type="Proteomes" id="UP001497516"/>
    </source>
</evidence>
<dbReference type="AlphaFoldDB" id="A0AAV2F906"/>
<dbReference type="Proteomes" id="UP001497516">
    <property type="component" value="Chromosome 6"/>
</dbReference>